<sequence>MKFSTVIPFSIIYNISQVSRRTPELISLSRNLSHSSVVFCKNKKSSETSKYKAKDNEHPLKVDVPVENIRNFSIIAHVDHGKSTLADRLLEMTGAVAFNSGHQILDKLQVERERGITVKAQTASLDYSYEGDDKVPSGNYLLNLIDTPGHVDFCGEVSRSLLASQGAILLVDANKGVQAQTVANYRLAVSRGLVVVPVINKIDLKNADPDRVVSQLNKIFGLEEDTILRISAKLGSGVEDVLKAVVREIPPPPADVSASFRGLVFDSWFDKYRGAVLLIYIRDGFLRVGDHITSAQSGQNYEVRSLGLLRPSEEPCKMLCAGQVGYMTCNVRNPAEVHIGATFHRKGETVEQLPGVSAATPLVFAGVYPSDQSQYTSLRSALEKLVLNDSAVTMATDSSPALGQGWRLGFLGLLHLEVFGQRLEQEYGAEPVMTAPSVTYKAKLLGAKNIKKYGTDEITFSNPAHFPDVQIVSEFYEPVVTATIITPDEYLGSVMTLCLDRRGQQISSVNIDNDRVMLQFLLPLNEIIVDFHDYIKSTSSGYASFDYESSGYVPTKIVKIDILLNGNKVEELCTVCHFSRAVMVGRHLCTRLRDLVPRQLFQVAVQAVVGSKIVARENIKALRKDVTAKCYGGDITRKMKLLRRQAEGKKKMRMIGNIEVPKHTFISVLKR</sequence>
<accession>A0A8K0P0V6</accession>
<dbReference type="CDD" id="cd16260">
    <property type="entry name" value="EF4_III"/>
    <property type="match status" value="1"/>
</dbReference>
<dbReference type="FunFam" id="3.30.70.240:FF:000007">
    <property type="entry name" value="Translation factor GUF1, mitochondrial"/>
    <property type="match status" value="1"/>
</dbReference>
<keyword evidence="7 8" id="KW-0472">Membrane</keyword>
<dbReference type="PANTHER" id="PTHR43512">
    <property type="entry name" value="TRANSLATION FACTOR GUF1-RELATED"/>
    <property type="match status" value="1"/>
</dbReference>
<comment type="caution">
    <text evidence="10">The sequence shown here is derived from an EMBL/GenBank/DDBJ whole genome shotgun (WGS) entry which is preliminary data.</text>
</comment>
<feature type="binding site" evidence="8">
    <location>
        <begin position="146"/>
        <end position="150"/>
    </location>
    <ligand>
        <name>GTP</name>
        <dbReference type="ChEBI" id="CHEBI:37565"/>
    </ligand>
</feature>
<keyword evidence="8" id="KW-0648">Protein biosynthesis</keyword>
<dbReference type="InterPro" id="IPR031157">
    <property type="entry name" value="G_TR_CS"/>
</dbReference>
<dbReference type="SUPFAM" id="SSF52540">
    <property type="entry name" value="P-loop containing nucleoside triphosphate hydrolases"/>
    <property type="match status" value="1"/>
</dbReference>
<comment type="subcellular location">
    <subcellularLocation>
        <location evidence="8">Mitochondrion inner membrane</location>
        <topology evidence="8">Peripheral membrane protein</topology>
        <orientation evidence="8">Matrix side</orientation>
    </subcellularLocation>
</comment>
<dbReference type="GO" id="GO:0003924">
    <property type="term" value="F:GTPase activity"/>
    <property type="evidence" value="ECO:0007669"/>
    <property type="project" value="UniProtKB-UniRule"/>
</dbReference>
<feature type="domain" description="Tr-type G" evidence="9">
    <location>
        <begin position="67"/>
        <end position="253"/>
    </location>
</feature>
<dbReference type="Gene3D" id="3.30.70.240">
    <property type="match status" value="1"/>
</dbReference>
<keyword evidence="2 8" id="KW-0547">Nucleotide-binding</keyword>
<evidence type="ECO:0000256" key="1">
    <source>
        <dbReference type="ARBA" id="ARBA00005454"/>
    </source>
</evidence>
<organism evidence="10 11">
    <name type="scientific">Ladona fulva</name>
    <name type="common">Scarce chaser dragonfly</name>
    <name type="synonym">Libellula fulva</name>
    <dbReference type="NCBI Taxonomy" id="123851"/>
    <lineage>
        <taxon>Eukaryota</taxon>
        <taxon>Metazoa</taxon>
        <taxon>Ecdysozoa</taxon>
        <taxon>Arthropoda</taxon>
        <taxon>Hexapoda</taxon>
        <taxon>Insecta</taxon>
        <taxon>Pterygota</taxon>
        <taxon>Palaeoptera</taxon>
        <taxon>Odonata</taxon>
        <taxon>Epiprocta</taxon>
        <taxon>Anisoptera</taxon>
        <taxon>Libelluloidea</taxon>
        <taxon>Libellulidae</taxon>
        <taxon>Ladona</taxon>
    </lineage>
</organism>
<dbReference type="InterPro" id="IPR013842">
    <property type="entry name" value="LepA_CTD"/>
</dbReference>
<dbReference type="Pfam" id="PF00009">
    <property type="entry name" value="GTP_EFTU"/>
    <property type="match status" value="1"/>
</dbReference>
<feature type="binding site" evidence="8">
    <location>
        <begin position="200"/>
        <end position="203"/>
    </location>
    <ligand>
        <name>GTP</name>
        <dbReference type="ChEBI" id="CHEBI:37565"/>
    </ligand>
</feature>
<dbReference type="Pfam" id="PF06421">
    <property type="entry name" value="LepA_C"/>
    <property type="match status" value="1"/>
</dbReference>
<dbReference type="HAMAP" id="MF_00071">
    <property type="entry name" value="LepA"/>
    <property type="match status" value="1"/>
</dbReference>
<keyword evidence="3 8" id="KW-0999">Mitochondrion inner membrane</keyword>
<proteinExistence type="inferred from homology"/>
<feature type="binding site" evidence="8">
    <location>
        <begin position="76"/>
        <end position="83"/>
    </location>
    <ligand>
        <name>GTP</name>
        <dbReference type="ChEBI" id="CHEBI:37565"/>
    </ligand>
</feature>
<comment type="similarity">
    <text evidence="1">Belongs to the TRAFAC class translation factor GTPase superfamily. Classic translation factor GTPase family. LepA subfamily.</text>
</comment>
<dbReference type="GO" id="GO:0005525">
    <property type="term" value="F:GTP binding"/>
    <property type="evidence" value="ECO:0007669"/>
    <property type="project" value="UniProtKB-UniRule"/>
</dbReference>
<dbReference type="Gene3D" id="2.40.30.10">
    <property type="entry name" value="Translation factors"/>
    <property type="match status" value="1"/>
</dbReference>
<dbReference type="FunFam" id="2.40.30.10:FF:000015">
    <property type="entry name" value="Translation factor GUF1, mitochondrial"/>
    <property type="match status" value="1"/>
</dbReference>
<reference evidence="10" key="2">
    <citation type="submission" date="2017-10" db="EMBL/GenBank/DDBJ databases">
        <title>Ladona fulva Genome sequencing and assembly.</title>
        <authorList>
            <person name="Murali S."/>
            <person name="Richards S."/>
            <person name="Bandaranaike D."/>
            <person name="Bellair M."/>
            <person name="Blankenburg K."/>
            <person name="Chao H."/>
            <person name="Dinh H."/>
            <person name="Doddapaneni H."/>
            <person name="Dugan-Rocha S."/>
            <person name="Elkadiri S."/>
            <person name="Gnanaolivu R."/>
            <person name="Hernandez B."/>
            <person name="Skinner E."/>
            <person name="Javaid M."/>
            <person name="Lee S."/>
            <person name="Li M."/>
            <person name="Ming W."/>
            <person name="Munidasa M."/>
            <person name="Muniz J."/>
            <person name="Nguyen L."/>
            <person name="Hughes D."/>
            <person name="Osuji N."/>
            <person name="Pu L.-L."/>
            <person name="Puazo M."/>
            <person name="Qu C."/>
            <person name="Quiroz J."/>
            <person name="Raj R."/>
            <person name="Weissenberger G."/>
            <person name="Xin Y."/>
            <person name="Zou X."/>
            <person name="Han Y."/>
            <person name="Worley K."/>
            <person name="Muzny D."/>
            <person name="Gibbs R."/>
        </authorList>
    </citation>
    <scope>NUCLEOTIDE SEQUENCE</scope>
    <source>
        <strain evidence="10">Sampled in the wild</strain>
    </source>
</reference>
<dbReference type="InterPro" id="IPR000640">
    <property type="entry name" value="EFG_V-like"/>
</dbReference>
<dbReference type="SUPFAM" id="SSF54980">
    <property type="entry name" value="EF-G C-terminal domain-like"/>
    <property type="match status" value="2"/>
</dbReference>
<dbReference type="PROSITE" id="PS51722">
    <property type="entry name" value="G_TR_2"/>
    <property type="match status" value="1"/>
</dbReference>
<dbReference type="GO" id="GO:0005743">
    <property type="term" value="C:mitochondrial inner membrane"/>
    <property type="evidence" value="ECO:0007669"/>
    <property type="project" value="UniProtKB-SubCell"/>
</dbReference>
<evidence type="ECO:0000256" key="8">
    <source>
        <dbReference type="HAMAP-Rule" id="MF_03137"/>
    </source>
</evidence>
<dbReference type="SMART" id="SM00838">
    <property type="entry name" value="EFG_C"/>
    <property type="match status" value="1"/>
</dbReference>
<dbReference type="PRINTS" id="PR00315">
    <property type="entry name" value="ELONGATNFCT"/>
</dbReference>
<evidence type="ECO:0000259" key="9">
    <source>
        <dbReference type="PROSITE" id="PS51722"/>
    </source>
</evidence>
<comment type="catalytic activity">
    <reaction evidence="8">
        <text>GTP + H2O = GDP + phosphate + H(+)</text>
        <dbReference type="Rhea" id="RHEA:19669"/>
        <dbReference type="ChEBI" id="CHEBI:15377"/>
        <dbReference type="ChEBI" id="CHEBI:15378"/>
        <dbReference type="ChEBI" id="CHEBI:37565"/>
        <dbReference type="ChEBI" id="CHEBI:43474"/>
        <dbReference type="ChEBI" id="CHEBI:58189"/>
        <dbReference type="EC" id="3.6.5.n1"/>
    </reaction>
</comment>
<dbReference type="NCBIfam" id="TIGR00231">
    <property type="entry name" value="small_GTP"/>
    <property type="match status" value="1"/>
</dbReference>
<dbReference type="InterPro" id="IPR005225">
    <property type="entry name" value="Small_GTP-bd"/>
</dbReference>
<dbReference type="PANTHER" id="PTHR43512:SF7">
    <property type="entry name" value="TRANSLATION FACTOR GUF1, MITOCHONDRIAL"/>
    <property type="match status" value="1"/>
</dbReference>
<keyword evidence="5 8" id="KW-0496">Mitochondrion</keyword>
<comment type="function">
    <text evidence="8">Promotes mitochondrial protein synthesis. May act as a fidelity factor of the translation reaction, by catalyzing a one-codon backward translocation of tRNAs on improperly translocated ribosomes. Binds to mitochondrial ribosomes in a GTP-dependent manner.</text>
</comment>
<dbReference type="AlphaFoldDB" id="A0A8K0P0V6"/>
<name>A0A8K0P0V6_LADFU</name>
<dbReference type="GO" id="GO:0097177">
    <property type="term" value="F:mitochondrial ribosome binding"/>
    <property type="evidence" value="ECO:0007669"/>
    <property type="project" value="TreeGrafter"/>
</dbReference>
<dbReference type="CDD" id="cd03699">
    <property type="entry name" value="EF4_II"/>
    <property type="match status" value="1"/>
</dbReference>
<evidence type="ECO:0000256" key="4">
    <source>
        <dbReference type="ARBA" id="ARBA00022801"/>
    </source>
</evidence>
<dbReference type="Pfam" id="PF00679">
    <property type="entry name" value="EFG_C"/>
    <property type="match status" value="1"/>
</dbReference>
<dbReference type="InterPro" id="IPR000795">
    <property type="entry name" value="T_Tr_GTP-bd_dom"/>
</dbReference>
<dbReference type="EMBL" id="KZ308394">
    <property type="protein sequence ID" value="KAG8228907.1"/>
    <property type="molecule type" value="Genomic_DNA"/>
</dbReference>
<dbReference type="CDD" id="cd01890">
    <property type="entry name" value="LepA"/>
    <property type="match status" value="1"/>
</dbReference>
<keyword evidence="4 8" id="KW-0378">Hydrolase</keyword>
<gene>
    <name evidence="10" type="ORF">J437_LFUL011155</name>
</gene>
<dbReference type="InterPro" id="IPR035647">
    <property type="entry name" value="EFG_III/V"/>
</dbReference>
<dbReference type="InterPro" id="IPR009000">
    <property type="entry name" value="Transl_B-barrel_sf"/>
</dbReference>
<dbReference type="InterPro" id="IPR038363">
    <property type="entry name" value="LepA_C_sf"/>
</dbReference>
<dbReference type="InterPro" id="IPR006297">
    <property type="entry name" value="EF-4"/>
</dbReference>
<dbReference type="Gene3D" id="3.40.50.300">
    <property type="entry name" value="P-loop containing nucleotide triphosphate hydrolases"/>
    <property type="match status" value="1"/>
</dbReference>
<dbReference type="FunFam" id="3.30.70.2570:FF:000001">
    <property type="entry name" value="Translation factor GUF1, mitochondrial"/>
    <property type="match status" value="1"/>
</dbReference>
<dbReference type="Proteomes" id="UP000792457">
    <property type="component" value="Unassembled WGS sequence"/>
</dbReference>
<keyword evidence="11" id="KW-1185">Reference proteome</keyword>
<dbReference type="CDD" id="cd03709">
    <property type="entry name" value="lepA_C"/>
    <property type="match status" value="1"/>
</dbReference>
<evidence type="ECO:0000256" key="5">
    <source>
        <dbReference type="ARBA" id="ARBA00023128"/>
    </source>
</evidence>
<dbReference type="Gene3D" id="3.30.70.870">
    <property type="entry name" value="Elongation Factor G (Translational Gtpase), domain 3"/>
    <property type="match status" value="1"/>
</dbReference>
<dbReference type="PROSITE" id="PS00301">
    <property type="entry name" value="G_TR_1"/>
    <property type="match status" value="1"/>
</dbReference>
<reference evidence="10" key="1">
    <citation type="submission" date="2013-04" db="EMBL/GenBank/DDBJ databases">
        <authorList>
            <person name="Qu J."/>
            <person name="Murali S.C."/>
            <person name="Bandaranaike D."/>
            <person name="Bellair M."/>
            <person name="Blankenburg K."/>
            <person name="Chao H."/>
            <person name="Dinh H."/>
            <person name="Doddapaneni H."/>
            <person name="Downs B."/>
            <person name="Dugan-Rocha S."/>
            <person name="Elkadiri S."/>
            <person name="Gnanaolivu R.D."/>
            <person name="Hernandez B."/>
            <person name="Javaid M."/>
            <person name="Jayaseelan J.C."/>
            <person name="Lee S."/>
            <person name="Li M."/>
            <person name="Ming W."/>
            <person name="Munidasa M."/>
            <person name="Muniz J."/>
            <person name="Nguyen L."/>
            <person name="Ongeri F."/>
            <person name="Osuji N."/>
            <person name="Pu L.-L."/>
            <person name="Puazo M."/>
            <person name="Qu C."/>
            <person name="Quiroz J."/>
            <person name="Raj R."/>
            <person name="Weissenberger G."/>
            <person name="Xin Y."/>
            <person name="Zou X."/>
            <person name="Han Y."/>
            <person name="Richards S."/>
            <person name="Worley K."/>
            <person name="Muzny D."/>
            <person name="Gibbs R."/>
        </authorList>
    </citation>
    <scope>NUCLEOTIDE SEQUENCE</scope>
    <source>
        <strain evidence="10">Sampled in the wild</strain>
    </source>
</reference>
<dbReference type="GO" id="GO:0005759">
    <property type="term" value="C:mitochondrial matrix"/>
    <property type="evidence" value="ECO:0007669"/>
    <property type="project" value="UniProtKB-UniRule"/>
</dbReference>
<dbReference type="FunFam" id="3.30.70.870:FF:000004">
    <property type="entry name" value="Translation factor GUF1, mitochondrial"/>
    <property type="match status" value="1"/>
</dbReference>
<dbReference type="EC" id="3.6.5.n1" evidence="8"/>
<dbReference type="InterPro" id="IPR027417">
    <property type="entry name" value="P-loop_NTPase"/>
</dbReference>
<evidence type="ECO:0000313" key="10">
    <source>
        <dbReference type="EMBL" id="KAG8228907.1"/>
    </source>
</evidence>
<dbReference type="FunFam" id="3.40.50.300:FF:000078">
    <property type="entry name" value="Elongation factor 4"/>
    <property type="match status" value="1"/>
</dbReference>
<protein>
    <recommendedName>
        <fullName evidence="8">Translation factor GUF1 homolog, mitochondrial</fullName>
        <ecNumber evidence="8">3.6.5.n1</ecNumber>
    </recommendedName>
    <alternativeName>
        <fullName evidence="8">Elongation factor 4 homolog</fullName>
        <shortName evidence="8">EF-4</shortName>
    </alternativeName>
    <alternativeName>
        <fullName evidence="8">GTPase GUF1 homolog</fullName>
    </alternativeName>
    <alternativeName>
        <fullName evidence="8">Ribosomal back-translocase</fullName>
    </alternativeName>
</protein>
<evidence type="ECO:0000256" key="2">
    <source>
        <dbReference type="ARBA" id="ARBA00022741"/>
    </source>
</evidence>
<evidence type="ECO:0000313" key="11">
    <source>
        <dbReference type="Proteomes" id="UP000792457"/>
    </source>
</evidence>
<dbReference type="Gene3D" id="3.30.70.2570">
    <property type="entry name" value="Elongation factor 4, C-terminal domain"/>
    <property type="match status" value="1"/>
</dbReference>
<dbReference type="SUPFAM" id="SSF50447">
    <property type="entry name" value="Translation proteins"/>
    <property type="match status" value="1"/>
</dbReference>
<keyword evidence="6 8" id="KW-0342">GTP-binding</keyword>
<evidence type="ECO:0000256" key="3">
    <source>
        <dbReference type="ARBA" id="ARBA00022792"/>
    </source>
</evidence>
<dbReference type="GO" id="GO:0045727">
    <property type="term" value="P:positive regulation of translation"/>
    <property type="evidence" value="ECO:0007669"/>
    <property type="project" value="UniProtKB-UniRule"/>
</dbReference>
<dbReference type="GO" id="GO:0006412">
    <property type="term" value="P:translation"/>
    <property type="evidence" value="ECO:0007669"/>
    <property type="project" value="UniProtKB-KW"/>
</dbReference>
<dbReference type="InterPro" id="IPR035654">
    <property type="entry name" value="LepA_IV"/>
</dbReference>
<dbReference type="OrthoDB" id="1074at2759"/>
<dbReference type="NCBIfam" id="TIGR01393">
    <property type="entry name" value="lepA"/>
    <property type="match status" value="1"/>
</dbReference>
<comment type="similarity">
    <text evidence="8">Belongs to the GTP-binding elongation factor family. LepA subfamily.</text>
</comment>
<evidence type="ECO:0000256" key="7">
    <source>
        <dbReference type="ARBA" id="ARBA00023136"/>
    </source>
</evidence>
<evidence type="ECO:0000256" key="6">
    <source>
        <dbReference type="ARBA" id="ARBA00023134"/>
    </source>
</evidence>